<keyword evidence="1" id="KW-0812">Transmembrane</keyword>
<dbReference type="Proteomes" id="UP000568106">
    <property type="component" value="Unassembled WGS sequence"/>
</dbReference>
<sequence>MVLNGDRDNHAMLRGLHEGIGSSPVGAPLDPSRGIAQLGEAAAEKQVLHSSQPRFMKVALWMLIGAMTLSVTLYSEVPLLRQAAERAYLGSILFLIVPHITGGVLALLIGPIQFSSRLRRRYPRFHRALGRIYVTAVFVAAPLAITLSKHRHDPRAIHFVVATSVQACTWMITTLAAFLTARNGHIQQHREWMVRSYAVTLTFVGTRVLQPIPAWNRHSEAGFAIEIIIITFLAILIPDIAFHWRQLTTHHPRPVVLKA</sequence>
<name>A0A7W8MPU7_9BACT</name>
<feature type="transmembrane region" description="Helical" evidence="1">
    <location>
        <begin position="128"/>
        <end position="145"/>
    </location>
</feature>
<feature type="transmembrane region" description="Helical" evidence="1">
    <location>
        <begin position="157"/>
        <end position="180"/>
    </location>
</feature>
<reference evidence="2" key="1">
    <citation type="submission" date="2020-08" db="EMBL/GenBank/DDBJ databases">
        <title>Genomic Encyclopedia of Type Strains, Phase IV (KMG-V): Genome sequencing to study the core and pangenomes of soil and plant-associated prokaryotes.</title>
        <authorList>
            <person name="Whitman W."/>
        </authorList>
    </citation>
    <scope>NUCLEOTIDE SEQUENCE [LARGE SCALE GENOMIC DNA]</scope>
    <source>
        <strain evidence="2">M8UP27</strain>
    </source>
</reference>
<keyword evidence="1" id="KW-0472">Membrane</keyword>
<evidence type="ECO:0000313" key="3">
    <source>
        <dbReference type="Proteomes" id="UP000568106"/>
    </source>
</evidence>
<feature type="transmembrane region" description="Helical" evidence="1">
    <location>
        <begin position="87"/>
        <end position="108"/>
    </location>
</feature>
<gene>
    <name evidence="2" type="ORF">HDF09_000217</name>
</gene>
<organism evidence="2 3">
    <name type="scientific">Tunturiibacter empetritectus</name>
    <dbReference type="NCBI Taxonomy" id="3069691"/>
    <lineage>
        <taxon>Bacteria</taxon>
        <taxon>Pseudomonadati</taxon>
        <taxon>Acidobacteriota</taxon>
        <taxon>Terriglobia</taxon>
        <taxon>Terriglobales</taxon>
        <taxon>Acidobacteriaceae</taxon>
        <taxon>Tunturiibacter</taxon>
    </lineage>
</organism>
<evidence type="ECO:0000256" key="1">
    <source>
        <dbReference type="SAM" id="Phobius"/>
    </source>
</evidence>
<evidence type="ECO:0000313" key="2">
    <source>
        <dbReference type="EMBL" id="MBB5315567.1"/>
    </source>
</evidence>
<feature type="transmembrane region" description="Helical" evidence="1">
    <location>
        <begin position="58"/>
        <end position="75"/>
    </location>
</feature>
<dbReference type="EMBL" id="JACHDY010000001">
    <property type="protein sequence ID" value="MBB5315567.1"/>
    <property type="molecule type" value="Genomic_DNA"/>
</dbReference>
<feature type="transmembrane region" description="Helical" evidence="1">
    <location>
        <begin position="221"/>
        <end position="244"/>
    </location>
</feature>
<keyword evidence="1" id="KW-1133">Transmembrane helix</keyword>
<dbReference type="InterPro" id="IPR018750">
    <property type="entry name" value="DUF2306_membrane"/>
</dbReference>
<proteinExistence type="predicted"/>
<dbReference type="AlphaFoldDB" id="A0A7W8MPU7"/>
<accession>A0A7W8MPU7</accession>
<keyword evidence="3" id="KW-1185">Reference proteome</keyword>
<protein>
    <submittedName>
        <fullName evidence="2">Membrane protein</fullName>
    </submittedName>
</protein>
<comment type="caution">
    <text evidence="2">The sequence shown here is derived from an EMBL/GenBank/DDBJ whole genome shotgun (WGS) entry which is preliminary data.</text>
</comment>
<feature type="transmembrane region" description="Helical" evidence="1">
    <location>
        <begin position="192"/>
        <end position="209"/>
    </location>
</feature>
<dbReference type="Pfam" id="PF10067">
    <property type="entry name" value="DUF2306"/>
    <property type="match status" value="1"/>
</dbReference>